<feature type="short sequence motif" description="Histidine triad motif" evidence="1">
    <location>
        <begin position="94"/>
        <end position="98"/>
    </location>
</feature>
<dbReference type="SUPFAM" id="SSF54197">
    <property type="entry name" value="HIT-like"/>
    <property type="match status" value="1"/>
</dbReference>
<organism evidence="3 4">
    <name type="scientific">Pseudomonas asuensis</name>
    <dbReference type="NCBI Taxonomy" id="1825787"/>
    <lineage>
        <taxon>Bacteria</taxon>
        <taxon>Pseudomonadati</taxon>
        <taxon>Pseudomonadota</taxon>
        <taxon>Gammaproteobacteria</taxon>
        <taxon>Pseudomonadales</taxon>
        <taxon>Pseudomonadaceae</taxon>
        <taxon>Pseudomonas</taxon>
    </lineage>
</organism>
<dbReference type="Gene3D" id="3.30.428.10">
    <property type="entry name" value="HIT-like"/>
    <property type="match status" value="1"/>
</dbReference>
<keyword evidence="4" id="KW-1185">Reference proteome</keyword>
<dbReference type="PROSITE" id="PS51084">
    <property type="entry name" value="HIT_2"/>
    <property type="match status" value="1"/>
</dbReference>
<dbReference type="InterPro" id="IPR036265">
    <property type="entry name" value="HIT-like_sf"/>
</dbReference>
<dbReference type="Pfam" id="PF01230">
    <property type="entry name" value="HIT"/>
    <property type="match status" value="1"/>
</dbReference>
<reference evidence="4" key="1">
    <citation type="journal article" date="2019" name="Int. J. Syst. Evol. Microbiol.">
        <title>The Global Catalogue of Microorganisms (GCM) 10K type strain sequencing project: providing services to taxonomists for standard genome sequencing and annotation.</title>
        <authorList>
            <consortium name="The Broad Institute Genomics Platform"/>
            <consortium name="The Broad Institute Genome Sequencing Center for Infectious Disease"/>
            <person name="Wu L."/>
            <person name="Ma J."/>
        </authorList>
    </citation>
    <scope>NUCLEOTIDE SEQUENCE [LARGE SCALE GENOMIC DNA]</scope>
    <source>
        <strain evidence="4">JCM 13501</strain>
    </source>
</reference>
<evidence type="ECO:0000259" key="2">
    <source>
        <dbReference type="PROSITE" id="PS51084"/>
    </source>
</evidence>
<comment type="caution">
    <text evidence="3">The sequence shown here is derived from an EMBL/GenBank/DDBJ whole genome shotgun (WGS) entry which is preliminary data.</text>
</comment>
<dbReference type="RefSeq" id="WP_188865094.1">
    <property type="nucleotide sequence ID" value="NZ_BMNW01000002.1"/>
</dbReference>
<protein>
    <submittedName>
        <fullName evidence="3">HIT family protein</fullName>
    </submittedName>
</protein>
<feature type="domain" description="HIT" evidence="2">
    <location>
        <begin position="7"/>
        <end position="109"/>
    </location>
</feature>
<accession>A0ABQ2GLQ6</accession>
<evidence type="ECO:0000313" key="4">
    <source>
        <dbReference type="Proteomes" id="UP000616499"/>
    </source>
</evidence>
<name>A0ABQ2GLQ6_9PSED</name>
<evidence type="ECO:0000256" key="1">
    <source>
        <dbReference type="PROSITE-ProRule" id="PRU00464"/>
    </source>
</evidence>
<dbReference type="InterPro" id="IPR011146">
    <property type="entry name" value="HIT-like"/>
</dbReference>
<evidence type="ECO:0000313" key="3">
    <source>
        <dbReference type="EMBL" id="GGM01467.1"/>
    </source>
</evidence>
<dbReference type="EMBL" id="BMNW01000002">
    <property type="protein sequence ID" value="GGM01467.1"/>
    <property type="molecule type" value="Genomic_DNA"/>
</dbReference>
<proteinExistence type="predicted"/>
<dbReference type="Proteomes" id="UP000616499">
    <property type="component" value="Unassembled WGS sequence"/>
</dbReference>
<sequence>MESTDALNATMKKFGAPGSVIRDYQYWSVQLRPQQVTLGSLVLIAKEEATAFAELSPAAFTELKTVTTDIESTLKGVFNYSKLNYLMLMMVDPHVHFHVIPRYNSPRTWADQEFSDSAWPGPPQLSSSIELQEVDSVNLRDELMRCWPC</sequence>
<gene>
    <name evidence="3" type="ORF">GCM10009425_10910</name>
</gene>